<dbReference type="Gene3D" id="3.30.450.40">
    <property type="match status" value="2"/>
</dbReference>
<dbReference type="InterPro" id="IPR035965">
    <property type="entry name" value="PAS-like_dom_sf"/>
</dbReference>
<keyword evidence="4" id="KW-0597">Phosphoprotein</keyword>
<dbReference type="Pfam" id="PF00512">
    <property type="entry name" value="HisKA"/>
    <property type="match status" value="1"/>
</dbReference>
<proteinExistence type="predicted"/>
<gene>
    <name evidence="12" type="ORF">Daura_18810</name>
</gene>
<dbReference type="Gene3D" id="3.30.450.20">
    <property type="entry name" value="PAS domain"/>
    <property type="match status" value="1"/>
</dbReference>
<dbReference type="EMBL" id="CP073767">
    <property type="protein sequence ID" value="UWZ58036.1"/>
    <property type="molecule type" value="Genomic_DNA"/>
</dbReference>
<evidence type="ECO:0000259" key="10">
    <source>
        <dbReference type="PROSITE" id="PS50112"/>
    </source>
</evidence>
<dbReference type="InterPro" id="IPR036097">
    <property type="entry name" value="HisK_dim/P_sf"/>
</dbReference>
<dbReference type="GO" id="GO:0005886">
    <property type="term" value="C:plasma membrane"/>
    <property type="evidence" value="ECO:0007669"/>
    <property type="project" value="UniProtKB-SubCell"/>
</dbReference>
<dbReference type="InterPro" id="IPR029016">
    <property type="entry name" value="GAF-like_dom_sf"/>
</dbReference>
<evidence type="ECO:0000256" key="1">
    <source>
        <dbReference type="ARBA" id="ARBA00000085"/>
    </source>
</evidence>
<comment type="catalytic activity">
    <reaction evidence="1">
        <text>ATP + protein L-histidine = ADP + protein N-phospho-L-histidine.</text>
        <dbReference type="EC" id="2.7.13.3"/>
    </reaction>
</comment>
<dbReference type="RefSeq" id="WP_033360144.1">
    <property type="nucleotide sequence ID" value="NZ_CP073767.1"/>
</dbReference>
<dbReference type="PANTHER" id="PTHR43711:SF1">
    <property type="entry name" value="HISTIDINE KINASE 1"/>
    <property type="match status" value="1"/>
</dbReference>
<dbReference type="PRINTS" id="PR00344">
    <property type="entry name" value="BCTRLSENSOR"/>
</dbReference>
<dbReference type="Proteomes" id="UP001058003">
    <property type="component" value="Chromosome"/>
</dbReference>
<dbReference type="CDD" id="cd00130">
    <property type="entry name" value="PAS"/>
    <property type="match status" value="1"/>
</dbReference>
<dbReference type="Pfam" id="PF02518">
    <property type="entry name" value="HATPase_c"/>
    <property type="match status" value="1"/>
</dbReference>
<keyword evidence="5" id="KW-0808">Transferase</keyword>
<dbReference type="CDD" id="cd00082">
    <property type="entry name" value="HisKA"/>
    <property type="match status" value="1"/>
</dbReference>
<dbReference type="Gene3D" id="3.30.565.10">
    <property type="entry name" value="Histidine kinase-like ATPase, C-terminal domain"/>
    <property type="match status" value="1"/>
</dbReference>
<dbReference type="PROSITE" id="PS50109">
    <property type="entry name" value="HIS_KIN"/>
    <property type="match status" value="1"/>
</dbReference>
<dbReference type="Pfam" id="PF08448">
    <property type="entry name" value="PAS_4"/>
    <property type="match status" value="1"/>
</dbReference>
<dbReference type="SUPFAM" id="SSF55781">
    <property type="entry name" value="GAF domain-like"/>
    <property type="match status" value="2"/>
</dbReference>
<dbReference type="SMART" id="SM00065">
    <property type="entry name" value="GAF"/>
    <property type="match status" value="2"/>
</dbReference>
<feature type="domain" description="PAS" evidence="10">
    <location>
        <begin position="188"/>
        <end position="229"/>
    </location>
</feature>
<dbReference type="PROSITE" id="PS50113">
    <property type="entry name" value="PAC"/>
    <property type="match status" value="1"/>
</dbReference>
<feature type="domain" description="Histidine kinase" evidence="9">
    <location>
        <begin position="487"/>
        <end position="706"/>
    </location>
</feature>
<feature type="compositionally biased region" description="Low complexity" evidence="8">
    <location>
        <begin position="406"/>
        <end position="417"/>
    </location>
</feature>
<dbReference type="PROSITE" id="PS50112">
    <property type="entry name" value="PAS"/>
    <property type="match status" value="1"/>
</dbReference>
<dbReference type="SUPFAM" id="SSF55874">
    <property type="entry name" value="ATPase domain of HSP90 chaperone/DNA topoisomerase II/histidine kinase"/>
    <property type="match status" value="1"/>
</dbReference>
<dbReference type="InterPro" id="IPR013656">
    <property type="entry name" value="PAS_4"/>
</dbReference>
<dbReference type="FunFam" id="3.30.565.10:FF:000006">
    <property type="entry name" value="Sensor histidine kinase WalK"/>
    <property type="match status" value="1"/>
</dbReference>
<dbReference type="SMART" id="SM00387">
    <property type="entry name" value="HATPase_c"/>
    <property type="match status" value="1"/>
</dbReference>
<name>A0A9Q9IM14_9ACTN</name>
<dbReference type="KEGG" id="daur:Daura_18810"/>
<dbReference type="CDD" id="cd00075">
    <property type="entry name" value="HATPase"/>
    <property type="match status" value="1"/>
</dbReference>
<comment type="subcellular location">
    <subcellularLocation>
        <location evidence="2">Cell membrane</location>
    </subcellularLocation>
</comment>
<dbReference type="InterPro" id="IPR050736">
    <property type="entry name" value="Sensor_HK_Regulatory"/>
</dbReference>
<evidence type="ECO:0000256" key="6">
    <source>
        <dbReference type="ARBA" id="ARBA00022777"/>
    </source>
</evidence>
<reference evidence="12" key="1">
    <citation type="submission" date="2021-04" db="EMBL/GenBank/DDBJ databases">
        <title>Dactylosporangium aurantiacum NRRL B-8018 full assembly.</title>
        <authorList>
            <person name="Hartkoorn R.C."/>
            <person name="Beaudoing E."/>
            <person name="Hot D."/>
        </authorList>
    </citation>
    <scope>NUCLEOTIDE SEQUENCE</scope>
    <source>
        <strain evidence="12">NRRL B-8018</strain>
    </source>
</reference>
<evidence type="ECO:0000259" key="9">
    <source>
        <dbReference type="PROSITE" id="PS50109"/>
    </source>
</evidence>
<evidence type="ECO:0000256" key="5">
    <source>
        <dbReference type="ARBA" id="ARBA00022679"/>
    </source>
</evidence>
<keyword evidence="7" id="KW-0902">Two-component regulatory system</keyword>
<dbReference type="SUPFAM" id="SSF47384">
    <property type="entry name" value="Homodimeric domain of signal transducing histidine kinase"/>
    <property type="match status" value="1"/>
</dbReference>
<dbReference type="AlphaFoldDB" id="A0A9Q9IM14"/>
<dbReference type="Pfam" id="PF01590">
    <property type="entry name" value="GAF"/>
    <property type="match status" value="1"/>
</dbReference>
<dbReference type="NCBIfam" id="TIGR00229">
    <property type="entry name" value="sensory_box"/>
    <property type="match status" value="1"/>
</dbReference>
<organism evidence="12 13">
    <name type="scientific">Dactylosporangium aurantiacum</name>
    <dbReference type="NCBI Taxonomy" id="35754"/>
    <lineage>
        <taxon>Bacteria</taxon>
        <taxon>Bacillati</taxon>
        <taxon>Actinomycetota</taxon>
        <taxon>Actinomycetes</taxon>
        <taxon>Micromonosporales</taxon>
        <taxon>Micromonosporaceae</taxon>
        <taxon>Dactylosporangium</taxon>
    </lineage>
</organism>
<dbReference type="InterPro" id="IPR005467">
    <property type="entry name" value="His_kinase_dom"/>
</dbReference>
<dbReference type="EC" id="2.7.13.3" evidence="3"/>
<dbReference type="InterPro" id="IPR003018">
    <property type="entry name" value="GAF"/>
</dbReference>
<dbReference type="InterPro" id="IPR003594">
    <property type="entry name" value="HATPase_dom"/>
</dbReference>
<dbReference type="OrthoDB" id="3273043at2"/>
<dbReference type="InterPro" id="IPR036890">
    <property type="entry name" value="HATPase_C_sf"/>
</dbReference>
<feature type="region of interest" description="Disordered" evidence="8">
    <location>
        <begin position="394"/>
        <end position="421"/>
    </location>
</feature>
<evidence type="ECO:0000313" key="12">
    <source>
        <dbReference type="EMBL" id="UWZ58036.1"/>
    </source>
</evidence>
<dbReference type="InterPro" id="IPR000014">
    <property type="entry name" value="PAS"/>
</dbReference>
<evidence type="ECO:0000259" key="11">
    <source>
        <dbReference type="PROSITE" id="PS50113"/>
    </source>
</evidence>
<evidence type="ECO:0000313" key="13">
    <source>
        <dbReference type="Proteomes" id="UP001058003"/>
    </source>
</evidence>
<dbReference type="GO" id="GO:0000155">
    <property type="term" value="F:phosphorelay sensor kinase activity"/>
    <property type="evidence" value="ECO:0007669"/>
    <property type="project" value="InterPro"/>
</dbReference>
<dbReference type="InterPro" id="IPR004358">
    <property type="entry name" value="Sig_transdc_His_kin-like_C"/>
</dbReference>
<dbReference type="InterPro" id="IPR003661">
    <property type="entry name" value="HisK_dim/P_dom"/>
</dbReference>
<dbReference type="InterPro" id="IPR000700">
    <property type="entry name" value="PAS-assoc_C"/>
</dbReference>
<dbReference type="Gene3D" id="1.10.287.130">
    <property type="match status" value="1"/>
</dbReference>
<keyword evidence="6" id="KW-0418">Kinase</keyword>
<dbReference type="Pfam" id="PF13185">
    <property type="entry name" value="GAF_2"/>
    <property type="match status" value="1"/>
</dbReference>
<evidence type="ECO:0000256" key="4">
    <source>
        <dbReference type="ARBA" id="ARBA00022553"/>
    </source>
</evidence>
<protein>
    <recommendedName>
        <fullName evidence="3">histidine kinase</fullName>
        <ecNumber evidence="3">2.7.13.3</ecNumber>
    </recommendedName>
</protein>
<dbReference type="SUPFAM" id="SSF55785">
    <property type="entry name" value="PYP-like sensor domain (PAS domain)"/>
    <property type="match status" value="1"/>
</dbReference>
<sequence>MGERTPQLAEDDPARPVVRGEPLAELELTAGGLWQDAADKLAAVTARAAGARTATIHLAAGATLYVAGGSGLPEGLQAIRRAPARSTLAGWVIGHGHPLIVNDVRSDRRVPPDAPVRRVGIRAYAGFPIRDPAGEIVGVCAVMDGEPRSWSAAQLAGVDEGAQACTAFVAEQQARVAEQQARREAERQRRFLDTVLEHLPSGVAACDAEGRLAFANQAIRELAGGLPDDPDLRAWPGTTDPDRPAHTAAADAVPLLRALAGEHLRGIEVTVPRPARHPRIVLVDAQPITGADGDRLGAVVAVHDVTERRRTERFRQAQLGVAEALSPTDTVERAGATVLRALGTALGWSHAELWLVDTDADLLTVAARYAAPGVLVDGPAQLRRGTGLAGTAWDSGSAVWTDDPDPAAAPADPARPAGGTGVAVPVPSGGQVLAVLTGFADTVQDPTDAVAVLLSGIAGHLGQFLERRRAEELTLALARSKDEYLALVGHELRTPLTTISAYIDLLRDVDAAGFAADGRDMLDAMARNSAALREIVDELLDLAALDSGHATVAADPVDLTACVRAALDEMTAGTAGTGVSVEADLAPAVVVTGDERRLRQVLTALLDNAVRHSVAGGRITVTLTRPNPAVAELTVTDTGVGIPHAEHRQIFTRFYRSTRTRDLRIPGAGLGLALSRAIVERHHGSIHHVPAPAAGTRMVVRLPVRNG</sequence>
<evidence type="ECO:0000256" key="3">
    <source>
        <dbReference type="ARBA" id="ARBA00012438"/>
    </source>
</evidence>
<dbReference type="SMART" id="SM00388">
    <property type="entry name" value="HisKA"/>
    <property type="match status" value="1"/>
</dbReference>
<keyword evidence="13" id="KW-1185">Reference proteome</keyword>
<evidence type="ECO:0000256" key="8">
    <source>
        <dbReference type="SAM" id="MobiDB-lite"/>
    </source>
</evidence>
<dbReference type="PANTHER" id="PTHR43711">
    <property type="entry name" value="TWO-COMPONENT HISTIDINE KINASE"/>
    <property type="match status" value="1"/>
</dbReference>
<evidence type="ECO:0000256" key="2">
    <source>
        <dbReference type="ARBA" id="ARBA00004236"/>
    </source>
</evidence>
<dbReference type="SMART" id="SM00091">
    <property type="entry name" value="PAS"/>
    <property type="match status" value="1"/>
</dbReference>
<accession>A0A9Q9IM14</accession>
<feature type="domain" description="PAC" evidence="11">
    <location>
        <begin position="265"/>
        <end position="317"/>
    </location>
</feature>
<evidence type="ECO:0000256" key="7">
    <source>
        <dbReference type="ARBA" id="ARBA00023012"/>
    </source>
</evidence>